<accession>A0ABV0QKU6</accession>
<name>A0ABV0QKU6_9TELE</name>
<proteinExistence type="predicted"/>
<dbReference type="EMBL" id="JAHRIN010016883">
    <property type="protein sequence ID" value="MEQ2196454.1"/>
    <property type="molecule type" value="Genomic_DNA"/>
</dbReference>
<comment type="caution">
    <text evidence="1">The sequence shown here is derived from an EMBL/GenBank/DDBJ whole genome shotgun (WGS) entry which is preliminary data.</text>
</comment>
<evidence type="ECO:0000313" key="2">
    <source>
        <dbReference type="Proteomes" id="UP001434883"/>
    </source>
</evidence>
<sequence>MECSLIWKGRGVKGLNSIFRDRPKTICSQMYPNTSKREGLWSYNNKEFRPKHCSSTLYRRQLNDLSVKKKDLKAYVPFNTLLCSFCTVTHCLPHMSLAQGQNQTD</sequence>
<gene>
    <name evidence="1" type="ORF">XENOCAPTIV_028502</name>
</gene>
<evidence type="ECO:0000313" key="1">
    <source>
        <dbReference type="EMBL" id="MEQ2196454.1"/>
    </source>
</evidence>
<keyword evidence="2" id="KW-1185">Reference proteome</keyword>
<organism evidence="1 2">
    <name type="scientific">Xenoophorus captivus</name>
    <dbReference type="NCBI Taxonomy" id="1517983"/>
    <lineage>
        <taxon>Eukaryota</taxon>
        <taxon>Metazoa</taxon>
        <taxon>Chordata</taxon>
        <taxon>Craniata</taxon>
        <taxon>Vertebrata</taxon>
        <taxon>Euteleostomi</taxon>
        <taxon>Actinopterygii</taxon>
        <taxon>Neopterygii</taxon>
        <taxon>Teleostei</taxon>
        <taxon>Neoteleostei</taxon>
        <taxon>Acanthomorphata</taxon>
        <taxon>Ovalentaria</taxon>
        <taxon>Atherinomorphae</taxon>
        <taxon>Cyprinodontiformes</taxon>
        <taxon>Goodeidae</taxon>
        <taxon>Xenoophorus</taxon>
    </lineage>
</organism>
<reference evidence="1 2" key="1">
    <citation type="submission" date="2021-06" db="EMBL/GenBank/DDBJ databases">
        <authorList>
            <person name="Palmer J.M."/>
        </authorList>
    </citation>
    <scope>NUCLEOTIDE SEQUENCE [LARGE SCALE GENOMIC DNA]</scope>
    <source>
        <strain evidence="1 2">XC_2019</strain>
        <tissue evidence="1">Muscle</tissue>
    </source>
</reference>
<dbReference type="Proteomes" id="UP001434883">
    <property type="component" value="Unassembled WGS sequence"/>
</dbReference>
<protein>
    <submittedName>
        <fullName evidence="1">Uncharacterized protein</fullName>
    </submittedName>
</protein>